<organism evidence="1 2">
    <name type="scientific">Priestia megaterium</name>
    <name type="common">Bacillus megaterium</name>
    <dbReference type="NCBI Taxonomy" id="1404"/>
    <lineage>
        <taxon>Bacteria</taxon>
        <taxon>Bacillati</taxon>
        <taxon>Bacillota</taxon>
        <taxon>Bacilli</taxon>
        <taxon>Bacillales</taxon>
        <taxon>Bacillaceae</taxon>
        <taxon>Priestia</taxon>
    </lineage>
</organism>
<dbReference type="EMBL" id="PQWM01000054">
    <property type="protein sequence ID" value="RDZ07201.1"/>
    <property type="molecule type" value="Genomic_DNA"/>
</dbReference>
<evidence type="ECO:0000313" key="2">
    <source>
        <dbReference type="Proteomes" id="UP000256519"/>
    </source>
</evidence>
<accession>A0A3D8WUH4</accession>
<comment type="caution">
    <text evidence="1">The sequence shown here is derived from an EMBL/GenBank/DDBJ whole genome shotgun (WGS) entry which is preliminary data.</text>
</comment>
<dbReference type="AlphaFoldDB" id="A0A3D8WUH4"/>
<dbReference type="RefSeq" id="WP_116078466.1">
    <property type="nucleotide sequence ID" value="NZ_CP187630.1"/>
</dbReference>
<protein>
    <submittedName>
        <fullName evidence="1">Uncharacterized protein</fullName>
    </submittedName>
</protein>
<sequence length="246" mass="27618">MTKFNEMMESVAKLQEIKSSTAGLVSTARNLFREEASQINQDKDLSPTGRMKKREALQKQYGEAFIKNARQLREDYDKAVVKASVAAEFLLNEGPAKPSPTKVASFEREFSALKTDLMLETRPDNAMRKLKAFAEAQNDAYLAKQVLNDFSSVVQSVLDIAGPEKAKYKLDLQNTLTSVRDKSMTDEQKKAQEIHAGMANEFGRDIFLPNGIEFNAIQEAFGAEFARAANKPQYYVLEEEKTNEQG</sequence>
<proteinExistence type="predicted"/>
<reference evidence="1 2" key="1">
    <citation type="journal article" date="2018" name="Appl. Environ. Microbiol.">
        <title>Antimicrobial susceptibility testing and tentative epidemiological cut-off values of five Bacillus species relevant for use as animal feed additives or for plant protection.</title>
        <authorList>
            <person name="Agerso Y."/>
            <person name="Stuer-Lauridsen B."/>
            <person name="Bjerre K."/>
            <person name="Jensen M.G."/>
            <person name="Johansen E."/>
            <person name="Bennedsen M."/>
            <person name="Brockmann E."/>
            <person name="Nielsen B."/>
        </authorList>
    </citation>
    <scope>NUCLEOTIDE SEQUENCE [LARGE SCALE GENOMIC DNA]</scope>
    <source>
        <strain evidence="1 2">CHCC20162</strain>
    </source>
</reference>
<gene>
    <name evidence="1" type="ORF">C3744_27750</name>
</gene>
<name>A0A3D8WUH4_PRIMG</name>
<evidence type="ECO:0000313" key="1">
    <source>
        <dbReference type="EMBL" id="RDZ07201.1"/>
    </source>
</evidence>
<dbReference type="Proteomes" id="UP000256519">
    <property type="component" value="Unassembled WGS sequence"/>
</dbReference>